<gene>
    <name evidence="1" type="ORF">RHMOL_Rhmol01G0386500</name>
</gene>
<accession>A0ACC0QAP8</accession>
<dbReference type="EMBL" id="CM046388">
    <property type="protein sequence ID" value="KAI8574860.1"/>
    <property type="molecule type" value="Genomic_DNA"/>
</dbReference>
<comment type="caution">
    <text evidence="1">The sequence shown here is derived from an EMBL/GenBank/DDBJ whole genome shotgun (WGS) entry which is preliminary data.</text>
</comment>
<name>A0ACC0QAP8_RHOML</name>
<dbReference type="Proteomes" id="UP001062846">
    <property type="component" value="Chromosome 1"/>
</dbReference>
<reference evidence="1" key="1">
    <citation type="submission" date="2022-02" db="EMBL/GenBank/DDBJ databases">
        <title>Plant Genome Project.</title>
        <authorList>
            <person name="Zhang R.-G."/>
        </authorList>
    </citation>
    <scope>NUCLEOTIDE SEQUENCE</scope>
    <source>
        <strain evidence="1">AT1</strain>
    </source>
</reference>
<protein>
    <submittedName>
        <fullName evidence="1">Uncharacterized protein</fullName>
    </submittedName>
</protein>
<keyword evidence="2" id="KW-1185">Reference proteome</keyword>
<evidence type="ECO:0000313" key="1">
    <source>
        <dbReference type="EMBL" id="KAI8574860.1"/>
    </source>
</evidence>
<sequence>MRADEARILLGFPPNFRPTPSQDCQSDAIFHIFSPFNIKVKGSARALNPAKCPDLSMQFGGSWKLSEKLHSDFDLVNTRRLKQLTERRYGIHILTFSLDMRNVMQRASLN</sequence>
<proteinExistence type="predicted"/>
<evidence type="ECO:0000313" key="2">
    <source>
        <dbReference type="Proteomes" id="UP001062846"/>
    </source>
</evidence>
<organism evidence="1 2">
    <name type="scientific">Rhododendron molle</name>
    <name type="common">Chinese azalea</name>
    <name type="synonym">Azalea mollis</name>
    <dbReference type="NCBI Taxonomy" id="49168"/>
    <lineage>
        <taxon>Eukaryota</taxon>
        <taxon>Viridiplantae</taxon>
        <taxon>Streptophyta</taxon>
        <taxon>Embryophyta</taxon>
        <taxon>Tracheophyta</taxon>
        <taxon>Spermatophyta</taxon>
        <taxon>Magnoliopsida</taxon>
        <taxon>eudicotyledons</taxon>
        <taxon>Gunneridae</taxon>
        <taxon>Pentapetalae</taxon>
        <taxon>asterids</taxon>
        <taxon>Ericales</taxon>
        <taxon>Ericaceae</taxon>
        <taxon>Ericoideae</taxon>
        <taxon>Rhodoreae</taxon>
        <taxon>Rhododendron</taxon>
    </lineage>
</organism>